<dbReference type="RefSeq" id="WP_289502733.1">
    <property type="nucleotide sequence ID" value="NZ_CP116805.1"/>
</dbReference>
<evidence type="ECO:0000313" key="2">
    <source>
        <dbReference type="EMBL" id="WCL53221.1"/>
    </source>
</evidence>
<dbReference type="AlphaFoldDB" id="A0AAF0BLJ2"/>
<accession>A0AAF0BLJ2</accession>
<keyword evidence="3" id="KW-1185">Reference proteome</keyword>
<keyword evidence="1" id="KW-0732">Signal</keyword>
<sequence>MKRITLPFLLALTMVSVPVQAEEKSSADCEVPPSGAVIRAEIHNIRSAEGNLRAQVYSSDKAEFLKKGKKLVRIEVPALEDDASICVPLPAPGRYALVILHDRNANGKSDFFSEGFGFSNNPKLGLSAPDHEDVVFDAPAGETLVSIDLQYMFGKDKEQTEKRRKLRRS</sequence>
<name>A0AAF0BLJ2_9PROT</name>
<dbReference type="EMBL" id="CP116805">
    <property type="protein sequence ID" value="WCL53221.1"/>
    <property type="molecule type" value="Genomic_DNA"/>
</dbReference>
<reference evidence="2" key="1">
    <citation type="submission" date="2023-01" db="EMBL/GenBank/DDBJ databases">
        <title>The genome sequence of Kordiimonadaceae bacterium 6D33.</title>
        <authorList>
            <person name="Liu Y."/>
        </authorList>
    </citation>
    <scope>NUCLEOTIDE SEQUENCE</scope>
    <source>
        <strain evidence="2">6D33</strain>
    </source>
</reference>
<feature type="signal peptide" evidence="1">
    <location>
        <begin position="1"/>
        <end position="21"/>
    </location>
</feature>
<proteinExistence type="predicted"/>
<evidence type="ECO:0000256" key="1">
    <source>
        <dbReference type="SAM" id="SignalP"/>
    </source>
</evidence>
<dbReference type="KEGG" id="gso:PH603_11815"/>
<gene>
    <name evidence="2" type="ORF">PH603_11815</name>
</gene>
<feature type="chain" id="PRO_5042159940" evidence="1">
    <location>
        <begin position="22"/>
        <end position="169"/>
    </location>
</feature>
<dbReference type="Proteomes" id="UP001217500">
    <property type="component" value="Chromosome"/>
</dbReference>
<dbReference type="Pfam" id="PF09912">
    <property type="entry name" value="DUF2141"/>
    <property type="match status" value="1"/>
</dbReference>
<evidence type="ECO:0000313" key="3">
    <source>
        <dbReference type="Proteomes" id="UP001217500"/>
    </source>
</evidence>
<protein>
    <submittedName>
        <fullName evidence="2">DUF2141 domain-containing protein</fullName>
    </submittedName>
</protein>
<organism evidence="2 3">
    <name type="scientific">Gimibacter soli</name>
    <dbReference type="NCBI Taxonomy" id="3024400"/>
    <lineage>
        <taxon>Bacteria</taxon>
        <taxon>Pseudomonadati</taxon>
        <taxon>Pseudomonadota</taxon>
        <taxon>Alphaproteobacteria</taxon>
        <taxon>Kordiimonadales</taxon>
        <taxon>Temperatibacteraceae</taxon>
        <taxon>Gimibacter</taxon>
    </lineage>
</organism>
<dbReference type="InterPro" id="IPR018673">
    <property type="entry name" value="DUF2141"/>
</dbReference>